<dbReference type="AlphaFoldDB" id="F1Z6Q0"/>
<feature type="region of interest" description="Disordered" evidence="8">
    <location>
        <begin position="500"/>
        <end position="520"/>
    </location>
</feature>
<evidence type="ECO:0000256" key="2">
    <source>
        <dbReference type="ARBA" id="ARBA00008537"/>
    </source>
</evidence>
<dbReference type="CDD" id="cd17503">
    <property type="entry name" value="MFS_LmrB_MDR_like"/>
    <property type="match status" value="1"/>
</dbReference>
<feature type="transmembrane region" description="Helical" evidence="9">
    <location>
        <begin position="176"/>
        <end position="198"/>
    </location>
</feature>
<feature type="transmembrane region" description="Helical" evidence="9">
    <location>
        <begin position="115"/>
        <end position="137"/>
    </location>
</feature>
<dbReference type="InterPro" id="IPR036259">
    <property type="entry name" value="MFS_trans_sf"/>
</dbReference>
<dbReference type="PANTHER" id="PTHR42718:SF9">
    <property type="entry name" value="MAJOR FACILITATOR SUPERFAMILY MULTIDRUG TRANSPORTER MFSC"/>
    <property type="match status" value="1"/>
</dbReference>
<protein>
    <submittedName>
        <fullName evidence="11">Multidrug resistance protein B</fullName>
    </submittedName>
</protein>
<keyword evidence="12" id="KW-1185">Reference proteome</keyword>
<gene>
    <name evidence="11" type="ORF">Y88_2494</name>
</gene>
<dbReference type="Gene3D" id="1.20.1250.20">
    <property type="entry name" value="MFS general substrate transporter like domains"/>
    <property type="match status" value="1"/>
</dbReference>
<organism evidence="11 12">
    <name type="scientific">Novosphingobium nitrogenifigens DSM 19370</name>
    <dbReference type="NCBI Taxonomy" id="983920"/>
    <lineage>
        <taxon>Bacteria</taxon>
        <taxon>Pseudomonadati</taxon>
        <taxon>Pseudomonadota</taxon>
        <taxon>Alphaproteobacteria</taxon>
        <taxon>Sphingomonadales</taxon>
        <taxon>Sphingomonadaceae</taxon>
        <taxon>Novosphingobium</taxon>
    </lineage>
</organism>
<name>F1Z6Q0_9SPHN</name>
<evidence type="ECO:0000259" key="10">
    <source>
        <dbReference type="PROSITE" id="PS50850"/>
    </source>
</evidence>
<evidence type="ECO:0000256" key="1">
    <source>
        <dbReference type="ARBA" id="ARBA00004651"/>
    </source>
</evidence>
<dbReference type="STRING" id="983920.Y88_2494"/>
<evidence type="ECO:0000256" key="5">
    <source>
        <dbReference type="ARBA" id="ARBA00022692"/>
    </source>
</evidence>
<feature type="transmembrane region" description="Helical" evidence="9">
    <location>
        <begin position="241"/>
        <end position="260"/>
    </location>
</feature>
<keyword evidence="3" id="KW-0813">Transport</keyword>
<dbReference type="InterPro" id="IPR020846">
    <property type="entry name" value="MFS_dom"/>
</dbReference>
<evidence type="ECO:0000256" key="7">
    <source>
        <dbReference type="ARBA" id="ARBA00023136"/>
    </source>
</evidence>
<evidence type="ECO:0000313" key="11">
    <source>
        <dbReference type="EMBL" id="EGD59710.1"/>
    </source>
</evidence>
<dbReference type="PANTHER" id="PTHR42718">
    <property type="entry name" value="MAJOR FACILITATOR SUPERFAMILY MULTIDRUG TRANSPORTER MFSC"/>
    <property type="match status" value="1"/>
</dbReference>
<dbReference type="Proteomes" id="UP000004728">
    <property type="component" value="Unassembled WGS sequence"/>
</dbReference>
<dbReference type="SUPFAM" id="SSF103473">
    <property type="entry name" value="MFS general substrate transporter"/>
    <property type="match status" value="1"/>
</dbReference>
<comment type="subcellular location">
    <subcellularLocation>
        <location evidence="1">Cell membrane</location>
        <topology evidence="1">Multi-pass membrane protein</topology>
    </subcellularLocation>
</comment>
<evidence type="ECO:0000256" key="8">
    <source>
        <dbReference type="SAM" id="MobiDB-lite"/>
    </source>
</evidence>
<dbReference type="InParanoid" id="F1Z6Q0"/>
<dbReference type="OrthoDB" id="9812221at2"/>
<keyword evidence="6 9" id="KW-1133">Transmembrane helix</keyword>
<sequence>MAGPAPVFAPPSAPPLQGAMMAFGAFALALSNFVVVLDITIANVSVPHISGSLGVSPTQGTWAITSYSVAEAICVPLTGWLAGRFGAVRVFLTALIGFGLFSLLCGLSRSLEALIAFRVMQGLCGGPIMPMSQTLILRIFPPHKANTGLGLWSMTTVTAPIFGPILGGWISDNWNWHWIFFINLPIVAICGVLSARLITRYETPTLKKPIDYIGLALMVIWVAALQIMLDKGREEDWFSSELIIVLALVAAVFFVAFLIWELTERDPVVDLTVFRYRGFSIGVLTQSTSFAAFFAAVVLIPLFLQTNLDYTATVAGQAMGFMGVLAVIMSPIAAALVPKFDVRTLISFGITWLGLMAFLRTGWVTGMDFFTISLPQFLQGLGMPFFFIGTTALALGSVRPEQTASAAGIQNFMRTLSGAIATSMSTTMWDRETKYNHAELVALIHPPADLVQQGLFGRSMIERLVSIEAVTLATNSVFMGCSAIFLVGAIIIWLAPRPQPRPAPGGSPPPQAPAGEATAH</sequence>
<evidence type="ECO:0000256" key="6">
    <source>
        <dbReference type="ARBA" id="ARBA00022989"/>
    </source>
</evidence>
<dbReference type="PROSITE" id="PS50850">
    <property type="entry name" value="MFS"/>
    <property type="match status" value="1"/>
</dbReference>
<proteinExistence type="inferred from homology"/>
<dbReference type="GO" id="GO:0022857">
    <property type="term" value="F:transmembrane transporter activity"/>
    <property type="evidence" value="ECO:0007669"/>
    <property type="project" value="InterPro"/>
</dbReference>
<evidence type="ECO:0000256" key="4">
    <source>
        <dbReference type="ARBA" id="ARBA00022475"/>
    </source>
</evidence>
<evidence type="ECO:0000256" key="3">
    <source>
        <dbReference type="ARBA" id="ARBA00022448"/>
    </source>
</evidence>
<feature type="transmembrane region" description="Helical" evidence="9">
    <location>
        <begin position="469"/>
        <end position="495"/>
    </location>
</feature>
<feature type="transmembrane region" description="Helical" evidence="9">
    <location>
        <begin position="21"/>
        <end position="42"/>
    </location>
</feature>
<feature type="compositionally biased region" description="Pro residues" evidence="8">
    <location>
        <begin position="500"/>
        <end position="512"/>
    </location>
</feature>
<feature type="transmembrane region" description="Helical" evidence="9">
    <location>
        <begin position="210"/>
        <end position="229"/>
    </location>
</feature>
<dbReference type="Pfam" id="PF07690">
    <property type="entry name" value="MFS_1"/>
    <property type="match status" value="1"/>
</dbReference>
<dbReference type="InterPro" id="IPR011701">
    <property type="entry name" value="MFS"/>
</dbReference>
<reference evidence="11 12" key="1">
    <citation type="journal article" date="2012" name="J. Bacteriol.">
        <title>Draft Genome Sequence of Novosphingobium nitrogenifigens Y88T.</title>
        <authorList>
            <person name="Strabala T.J."/>
            <person name="Macdonald L."/>
            <person name="Liu V."/>
            <person name="Smit A.M."/>
        </authorList>
    </citation>
    <scope>NUCLEOTIDE SEQUENCE [LARGE SCALE GENOMIC DNA]</scope>
    <source>
        <strain evidence="11 12">DSM 19370</strain>
    </source>
</reference>
<feature type="transmembrane region" description="Helical" evidence="9">
    <location>
        <begin position="281"/>
        <end position="304"/>
    </location>
</feature>
<comment type="similarity">
    <text evidence="2">Belongs to the major facilitator superfamily. EmrB family.</text>
</comment>
<comment type="caution">
    <text evidence="11">The sequence shown here is derived from an EMBL/GenBank/DDBJ whole genome shotgun (WGS) entry which is preliminary data.</text>
</comment>
<feature type="transmembrane region" description="Helical" evidence="9">
    <location>
        <begin position="377"/>
        <end position="395"/>
    </location>
</feature>
<feature type="transmembrane region" description="Helical" evidence="9">
    <location>
        <begin position="344"/>
        <end position="365"/>
    </location>
</feature>
<dbReference type="Gene3D" id="1.20.1720.10">
    <property type="entry name" value="Multidrug resistance protein D"/>
    <property type="match status" value="1"/>
</dbReference>
<feature type="transmembrane region" description="Helical" evidence="9">
    <location>
        <begin position="149"/>
        <end position="170"/>
    </location>
</feature>
<keyword evidence="4" id="KW-1003">Cell membrane</keyword>
<dbReference type="EMBL" id="AEWJ01000025">
    <property type="protein sequence ID" value="EGD59710.1"/>
    <property type="molecule type" value="Genomic_DNA"/>
</dbReference>
<dbReference type="HOGENOM" id="CLU_000960_28_0_5"/>
<keyword evidence="5 9" id="KW-0812">Transmembrane</keyword>
<dbReference type="RefSeq" id="WP_008070051.1">
    <property type="nucleotide sequence ID" value="NZ_AQWK01000003.1"/>
</dbReference>
<dbReference type="NCBIfam" id="TIGR00711">
    <property type="entry name" value="efflux_EmrB"/>
    <property type="match status" value="1"/>
</dbReference>
<dbReference type="eggNOG" id="COG2814">
    <property type="taxonomic scope" value="Bacteria"/>
</dbReference>
<dbReference type="GO" id="GO:0005886">
    <property type="term" value="C:plasma membrane"/>
    <property type="evidence" value="ECO:0007669"/>
    <property type="project" value="UniProtKB-SubCell"/>
</dbReference>
<dbReference type="InterPro" id="IPR004638">
    <property type="entry name" value="EmrB-like"/>
</dbReference>
<accession>F1Z6Q0</accession>
<dbReference type="FunCoup" id="F1Z6Q0">
    <property type="interactions" value="332"/>
</dbReference>
<feature type="transmembrane region" description="Helical" evidence="9">
    <location>
        <begin position="316"/>
        <end position="337"/>
    </location>
</feature>
<feature type="domain" description="Major facilitator superfamily (MFS) profile" evidence="10">
    <location>
        <begin position="24"/>
        <end position="500"/>
    </location>
</feature>
<feature type="transmembrane region" description="Helical" evidence="9">
    <location>
        <begin position="90"/>
        <end position="109"/>
    </location>
</feature>
<evidence type="ECO:0000313" key="12">
    <source>
        <dbReference type="Proteomes" id="UP000004728"/>
    </source>
</evidence>
<evidence type="ECO:0000256" key="9">
    <source>
        <dbReference type="SAM" id="Phobius"/>
    </source>
</evidence>
<keyword evidence="7 9" id="KW-0472">Membrane</keyword>